<evidence type="ECO:0000256" key="1">
    <source>
        <dbReference type="ARBA" id="ARBA00004496"/>
    </source>
</evidence>
<evidence type="ECO:0000313" key="11">
    <source>
        <dbReference type="Proteomes" id="UP000317429"/>
    </source>
</evidence>
<dbReference type="SUPFAM" id="SSF109755">
    <property type="entry name" value="PhoU-like"/>
    <property type="match status" value="1"/>
</dbReference>
<evidence type="ECO:0000313" key="10">
    <source>
        <dbReference type="EMBL" id="QDU87466.1"/>
    </source>
</evidence>
<evidence type="ECO:0000256" key="5">
    <source>
        <dbReference type="ARBA" id="ARBA00022490"/>
    </source>
</evidence>
<dbReference type="InterPro" id="IPR028366">
    <property type="entry name" value="PhoU"/>
</dbReference>
<protein>
    <recommendedName>
        <fullName evidence="8">Phosphate-specific transport system accessory protein PhoU</fullName>
    </recommendedName>
</protein>
<name>A0A518D7P2_9BACT</name>
<keyword evidence="11" id="KW-1185">Reference proteome</keyword>
<dbReference type="GO" id="GO:0006817">
    <property type="term" value="P:phosphate ion transport"/>
    <property type="evidence" value="ECO:0007669"/>
    <property type="project" value="UniProtKB-KW"/>
</dbReference>
<dbReference type="InterPro" id="IPR038078">
    <property type="entry name" value="PhoU-like_sf"/>
</dbReference>
<dbReference type="FunFam" id="1.20.58.220:FF:000004">
    <property type="entry name" value="Phosphate-specific transport system accessory protein PhoU"/>
    <property type="match status" value="1"/>
</dbReference>
<dbReference type="Proteomes" id="UP000317429">
    <property type="component" value="Chromosome"/>
</dbReference>
<evidence type="ECO:0000256" key="6">
    <source>
        <dbReference type="ARBA" id="ARBA00022592"/>
    </source>
</evidence>
<dbReference type="GO" id="GO:0045936">
    <property type="term" value="P:negative regulation of phosphate metabolic process"/>
    <property type="evidence" value="ECO:0007669"/>
    <property type="project" value="InterPro"/>
</dbReference>
<proteinExistence type="inferred from homology"/>
<feature type="domain" description="PhoU" evidence="9">
    <location>
        <begin position="119"/>
        <end position="204"/>
    </location>
</feature>
<reference evidence="10 11" key="1">
    <citation type="submission" date="2019-02" db="EMBL/GenBank/DDBJ databases">
        <title>Deep-cultivation of Planctomycetes and their phenomic and genomic characterization uncovers novel biology.</title>
        <authorList>
            <person name="Wiegand S."/>
            <person name="Jogler M."/>
            <person name="Boedeker C."/>
            <person name="Pinto D."/>
            <person name="Vollmers J."/>
            <person name="Rivas-Marin E."/>
            <person name="Kohn T."/>
            <person name="Peeters S.H."/>
            <person name="Heuer A."/>
            <person name="Rast P."/>
            <person name="Oberbeckmann S."/>
            <person name="Bunk B."/>
            <person name="Jeske O."/>
            <person name="Meyerdierks A."/>
            <person name="Storesund J.E."/>
            <person name="Kallscheuer N."/>
            <person name="Luecker S."/>
            <person name="Lage O.M."/>
            <person name="Pohl T."/>
            <person name="Merkel B.J."/>
            <person name="Hornburger P."/>
            <person name="Mueller R.-W."/>
            <person name="Bruemmer F."/>
            <person name="Labrenz M."/>
            <person name="Spormann A.M."/>
            <person name="Op den Camp H."/>
            <person name="Overmann J."/>
            <person name="Amann R."/>
            <person name="Jetten M.S.M."/>
            <person name="Mascher T."/>
            <person name="Medema M.H."/>
            <person name="Devos D.P."/>
            <person name="Kaster A.-K."/>
            <person name="Ovreas L."/>
            <person name="Rohde M."/>
            <person name="Galperin M.Y."/>
            <person name="Jogler C."/>
        </authorList>
    </citation>
    <scope>NUCLEOTIDE SEQUENCE [LARGE SCALE GENOMIC DNA]</scope>
    <source>
        <strain evidence="10 11">Pla175</strain>
    </source>
</reference>
<comment type="subcellular location">
    <subcellularLocation>
        <location evidence="1 8">Cytoplasm</location>
    </subcellularLocation>
</comment>
<dbReference type="NCBIfam" id="TIGR02135">
    <property type="entry name" value="phoU_full"/>
    <property type="match status" value="1"/>
</dbReference>
<dbReference type="AlphaFoldDB" id="A0A518D7P2"/>
<evidence type="ECO:0000256" key="3">
    <source>
        <dbReference type="ARBA" id="ARBA00011738"/>
    </source>
</evidence>
<evidence type="ECO:0000256" key="7">
    <source>
        <dbReference type="ARBA" id="ARBA00056181"/>
    </source>
</evidence>
<accession>A0A518D7P2</accession>
<keyword evidence="5 8" id="KW-0963">Cytoplasm</keyword>
<dbReference type="Pfam" id="PF01895">
    <property type="entry name" value="PhoU"/>
    <property type="match status" value="2"/>
</dbReference>
<dbReference type="KEGG" id="pnd:Pla175_08280"/>
<evidence type="ECO:0000256" key="8">
    <source>
        <dbReference type="PIRNR" id="PIRNR003107"/>
    </source>
</evidence>
<dbReference type="Gene3D" id="1.20.58.220">
    <property type="entry name" value="Phosphate transport system protein phou homolog 2, domain 2"/>
    <property type="match status" value="1"/>
</dbReference>
<dbReference type="PIRSF" id="PIRSF003107">
    <property type="entry name" value="PhoU"/>
    <property type="match status" value="1"/>
</dbReference>
<dbReference type="GO" id="GO:0030643">
    <property type="term" value="P:intracellular phosphate ion homeostasis"/>
    <property type="evidence" value="ECO:0007669"/>
    <property type="project" value="InterPro"/>
</dbReference>
<feature type="domain" description="PhoU" evidence="9">
    <location>
        <begin position="21"/>
        <end position="104"/>
    </location>
</feature>
<comment type="subunit">
    <text evidence="3 8">Homodimer.</text>
</comment>
<comment type="function">
    <text evidence="7 8">Plays a role in the regulation of phosphate uptake.</text>
</comment>
<dbReference type="PANTHER" id="PTHR42930:SF3">
    <property type="entry name" value="PHOSPHATE-SPECIFIC TRANSPORT SYSTEM ACCESSORY PROTEIN PHOU"/>
    <property type="match status" value="1"/>
</dbReference>
<dbReference type="OrthoDB" id="9814256at2"/>
<organism evidence="10 11">
    <name type="scientific">Pirellulimonas nuda</name>
    <dbReference type="NCBI Taxonomy" id="2528009"/>
    <lineage>
        <taxon>Bacteria</taxon>
        <taxon>Pseudomonadati</taxon>
        <taxon>Planctomycetota</taxon>
        <taxon>Planctomycetia</taxon>
        <taxon>Pirellulales</taxon>
        <taxon>Lacipirellulaceae</taxon>
        <taxon>Pirellulimonas</taxon>
    </lineage>
</organism>
<dbReference type="GO" id="GO:0005737">
    <property type="term" value="C:cytoplasm"/>
    <property type="evidence" value="ECO:0007669"/>
    <property type="project" value="UniProtKB-SubCell"/>
</dbReference>
<dbReference type="EMBL" id="CP036291">
    <property type="protein sequence ID" value="QDU87466.1"/>
    <property type="molecule type" value="Genomic_DNA"/>
</dbReference>
<sequence>MRNHLQRDLAVLEQDILAQSSRVEEVIRIACRALARGETARSHRLAELEPEINAREVRIEEECLKILALHQPVAIDLRRVATVLKINGDLERIADLGVNVAERTMALGDDPGFPVPPLLERMGELALQMVGDALDAFCALDADAARAVCRRDDEVDACNREVIHQLYEVMRERADLIESALHFFSASRHVERIADHATNIAEDVIYLVEGEITRHRHSDLPK</sequence>
<evidence type="ECO:0000259" key="9">
    <source>
        <dbReference type="Pfam" id="PF01895"/>
    </source>
</evidence>
<keyword evidence="4 8" id="KW-0813">Transport</keyword>
<evidence type="ECO:0000256" key="2">
    <source>
        <dbReference type="ARBA" id="ARBA00008107"/>
    </source>
</evidence>
<dbReference type="PANTHER" id="PTHR42930">
    <property type="entry name" value="PHOSPHATE-SPECIFIC TRANSPORT SYSTEM ACCESSORY PROTEIN PHOU"/>
    <property type="match status" value="1"/>
</dbReference>
<comment type="similarity">
    <text evidence="2 8">Belongs to the PhoU family.</text>
</comment>
<keyword evidence="6 8" id="KW-0592">Phosphate transport</keyword>
<evidence type="ECO:0000256" key="4">
    <source>
        <dbReference type="ARBA" id="ARBA00022448"/>
    </source>
</evidence>
<dbReference type="RefSeq" id="WP_145281428.1">
    <property type="nucleotide sequence ID" value="NZ_CP036291.1"/>
</dbReference>
<dbReference type="InterPro" id="IPR026022">
    <property type="entry name" value="PhoU_dom"/>
</dbReference>
<gene>
    <name evidence="10" type="ORF">Pla175_08280</name>
</gene>